<dbReference type="PANTHER" id="PTHR42983">
    <property type="entry name" value="DINITROGENASE IRON-MOLYBDENUM COFACTOR PROTEIN-RELATED"/>
    <property type="match status" value="1"/>
</dbReference>
<dbReference type="InterPro" id="IPR036105">
    <property type="entry name" value="DiNase_FeMo-co_biosyn_sf"/>
</dbReference>
<dbReference type="EMBL" id="BARS01024144">
    <property type="protein sequence ID" value="GAG04427.1"/>
    <property type="molecule type" value="Genomic_DNA"/>
</dbReference>
<accession>X0UZ19</accession>
<dbReference type="AlphaFoldDB" id="X0UZ19"/>
<evidence type="ECO:0000313" key="2">
    <source>
        <dbReference type="EMBL" id="GAG04427.1"/>
    </source>
</evidence>
<dbReference type="Gene3D" id="3.30.420.130">
    <property type="entry name" value="Dinitrogenase iron-molybdenum cofactor biosynthesis domain"/>
    <property type="match status" value="1"/>
</dbReference>
<sequence length="129" mass="14242">MKICIPTMGENGLDNQVGEHFGRVPTYTIVDLDTNEVKVIENTSEHMGGQGYPPEIMAKEGVNAMVCRGLGRRAIMMFEELGIDVYIGASGTVKDVIEAFKQDKLQKANVDNACGQHAFRDEHHQGHCH</sequence>
<evidence type="ECO:0000259" key="1">
    <source>
        <dbReference type="Pfam" id="PF02579"/>
    </source>
</evidence>
<dbReference type="PANTHER" id="PTHR42983:SF1">
    <property type="entry name" value="IRON-MOLYBDENUM PROTEIN"/>
    <property type="match status" value="1"/>
</dbReference>
<reference evidence="2" key="1">
    <citation type="journal article" date="2014" name="Front. Microbiol.">
        <title>High frequency of phylogenetically diverse reductive dehalogenase-homologous genes in deep subseafloor sedimentary metagenomes.</title>
        <authorList>
            <person name="Kawai M."/>
            <person name="Futagami T."/>
            <person name="Toyoda A."/>
            <person name="Takaki Y."/>
            <person name="Nishi S."/>
            <person name="Hori S."/>
            <person name="Arai W."/>
            <person name="Tsubouchi T."/>
            <person name="Morono Y."/>
            <person name="Uchiyama I."/>
            <person name="Ito T."/>
            <person name="Fujiyama A."/>
            <person name="Inagaki F."/>
            <person name="Takami H."/>
        </authorList>
    </citation>
    <scope>NUCLEOTIDE SEQUENCE</scope>
    <source>
        <strain evidence="2">Expedition CK06-06</strain>
    </source>
</reference>
<dbReference type="Pfam" id="PF02579">
    <property type="entry name" value="Nitro_FeMo-Co"/>
    <property type="match status" value="1"/>
</dbReference>
<dbReference type="CDD" id="cd00851">
    <property type="entry name" value="MTH1175"/>
    <property type="match status" value="1"/>
</dbReference>
<dbReference type="InterPro" id="IPR033913">
    <property type="entry name" value="MTH1175_dom"/>
</dbReference>
<organism evidence="2">
    <name type="scientific">marine sediment metagenome</name>
    <dbReference type="NCBI Taxonomy" id="412755"/>
    <lineage>
        <taxon>unclassified sequences</taxon>
        <taxon>metagenomes</taxon>
        <taxon>ecological metagenomes</taxon>
    </lineage>
</organism>
<feature type="domain" description="Dinitrogenase iron-molybdenum cofactor biosynthesis" evidence="1">
    <location>
        <begin position="14"/>
        <end position="102"/>
    </location>
</feature>
<gene>
    <name evidence="2" type="ORF">S01H1_38352</name>
</gene>
<dbReference type="InterPro" id="IPR003731">
    <property type="entry name" value="Di-Nase_FeMo-co_biosynth"/>
</dbReference>
<protein>
    <recommendedName>
        <fullName evidence="1">Dinitrogenase iron-molybdenum cofactor biosynthesis domain-containing protein</fullName>
    </recommendedName>
</protein>
<comment type="caution">
    <text evidence="2">The sequence shown here is derived from an EMBL/GenBank/DDBJ whole genome shotgun (WGS) entry which is preliminary data.</text>
</comment>
<name>X0UZ19_9ZZZZ</name>
<proteinExistence type="predicted"/>
<dbReference type="SUPFAM" id="SSF53146">
    <property type="entry name" value="Nitrogenase accessory factor-like"/>
    <property type="match status" value="1"/>
</dbReference>